<dbReference type="PANTHER" id="PTHR37423:SF5">
    <property type="entry name" value="SOLUBLE LYTIC MUREIN TRANSGLYCOSYLASE"/>
    <property type="match status" value="1"/>
</dbReference>
<keyword evidence="7" id="KW-1185">Reference proteome</keyword>
<feature type="chain" id="PRO_5045110744" evidence="3">
    <location>
        <begin position="24"/>
        <end position="658"/>
    </location>
</feature>
<reference evidence="6" key="1">
    <citation type="submission" date="2021-04" db="EMBL/GenBank/DDBJ databases">
        <title>Oceanospirillales bacteria with DddD are important DMSP degraders in coastal seawater.</title>
        <authorList>
            <person name="Liu J."/>
        </authorList>
    </citation>
    <scope>NUCLEOTIDE SEQUENCE</scope>
    <source>
        <strain evidence="6">D13-1</strain>
    </source>
</reference>
<dbReference type="InterPro" id="IPR008258">
    <property type="entry name" value="Transglycosylase_SLT_dom_1"/>
</dbReference>
<evidence type="ECO:0000259" key="5">
    <source>
        <dbReference type="Pfam" id="PF14718"/>
    </source>
</evidence>
<dbReference type="Pfam" id="PF01464">
    <property type="entry name" value="SLT"/>
    <property type="match status" value="1"/>
</dbReference>
<dbReference type="InterPro" id="IPR000189">
    <property type="entry name" value="Transglyc_AS"/>
</dbReference>
<dbReference type="InterPro" id="IPR008939">
    <property type="entry name" value="Lytic_TGlycosylase_superhlx_U"/>
</dbReference>
<dbReference type="Gene3D" id="1.10.1240.20">
    <property type="entry name" value="Lytic transglycosylase, superhelical linker domain"/>
    <property type="match status" value="1"/>
</dbReference>
<dbReference type="InterPro" id="IPR037061">
    <property type="entry name" value="Lytic_TGlycoase_superhlx_L_sf"/>
</dbReference>
<dbReference type="SUPFAM" id="SSF53955">
    <property type="entry name" value="Lysozyme-like"/>
    <property type="match status" value="1"/>
</dbReference>
<proteinExistence type="inferred from homology"/>
<dbReference type="Gene3D" id="1.10.530.10">
    <property type="match status" value="1"/>
</dbReference>
<accession>A0ABY5HLN6</accession>
<dbReference type="InterPro" id="IPR012289">
    <property type="entry name" value="Lytic_TGlycosylase_superhlx_L"/>
</dbReference>
<dbReference type="InterPro" id="IPR023346">
    <property type="entry name" value="Lysozyme-like_dom_sf"/>
</dbReference>
<evidence type="ECO:0000313" key="6">
    <source>
        <dbReference type="EMBL" id="UTW13302.1"/>
    </source>
</evidence>
<dbReference type="Proteomes" id="UP001058461">
    <property type="component" value="Chromosome"/>
</dbReference>
<dbReference type="Pfam" id="PF14718">
    <property type="entry name" value="SLT_L"/>
    <property type="match status" value="1"/>
</dbReference>
<evidence type="ECO:0000256" key="3">
    <source>
        <dbReference type="SAM" id="SignalP"/>
    </source>
</evidence>
<organism evidence="6 7">
    <name type="scientific">Marinobacterium rhizophilum</name>
    <dbReference type="NCBI Taxonomy" id="420402"/>
    <lineage>
        <taxon>Bacteria</taxon>
        <taxon>Pseudomonadati</taxon>
        <taxon>Pseudomonadota</taxon>
        <taxon>Gammaproteobacteria</taxon>
        <taxon>Oceanospirillales</taxon>
        <taxon>Oceanospirillaceae</taxon>
        <taxon>Marinobacterium</taxon>
    </lineage>
</organism>
<evidence type="ECO:0000256" key="2">
    <source>
        <dbReference type="ARBA" id="ARBA00022729"/>
    </source>
</evidence>
<name>A0ABY5HLN6_9GAMM</name>
<comment type="similarity">
    <text evidence="1">Belongs to the transglycosylase Slt family.</text>
</comment>
<keyword evidence="2 3" id="KW-0732">Signal</keyword>
<dbReference type="Gene3D" id="1.25.20.10">
    <property type="entry name" value="Bacterial muramidases"/>
    <property type="match status" value="1"/>
</dbReference>
<protein>
    <submittedName>
        <fullName evidence="6">Transglycosylase SLT domain-containing protein</fullName>
    </submittedName>
</protein>
<dbReference type="EMBL" id="CP073347">
    <property type="protein sequence ID" value="UTW13302.1"/>
    <property type="molecule type" value="Genomic_DNA"/>
</dbReference>
<dbReference type="PANTHER" id="PTHR37423">
    <property type="entry name" value="SOLUBLE LYTIC MUREIN TRANSGLYCOSYLASE-RELATED"/>
    <property type="match status" value="1"/>
</dbReference>
<dbReference type="PROSITE" id="PS00922">
    <property type="entry name" value="TRANSGLYCOSYLASE"/>
    <property type="match status" value="1"/>
</dbReference>
<feature type="signal peptide" evidence="3">
    <location>
        <begin position="1"/>
        <end position="23"/>
    </location>
</feature>
<feature type="domain" description="Transglycosylase SLT" evidence="4">
    <location>
        <begin position="488"/>
        <end position="600"/>
    </location>
</feature>
<evidence type="ECO:0000313" key="7">
    <source>
        <dbReference type="Proteomes" id="UP001058461"/>
    </source>
</evidence>
<sequence length="658" mass="74725">MKPLSLMCATLVLGCAVSLPSSAASPSGTDTYARERASYQQAKKAAAAKDWDTFESISAQLRHYPLYPYLEYEQMERRLASASQSQIDQFTATHGDTPLASRLQRSWVNQLARQQAWHGILQAMAKNPLSGTKYQCLELEARLHTGDTTRAYAGAAELWNVGSSQPNSCDALFNSWIKSGQLTSDIALSRFFKAIEAGNDSLAKYVQRYLSQADHKAVSDLFLKVSSDPRLLANPKLLSSGNPLHGRIAAHGIRDLARKDLLQSFDLWLRDRDRLMLDPQRRTTLDRYFGVRMGKNFLPDYEARMARLDPDFQQEEVTEWRIRNALTRLDWPRVQQLISKLPAELQANERWLYWNSVAIDSTGKGSNSPESLARLLGSRNFYSFLAAEMHDRPYDLQDEPGNFDSTQLDRLEQSPAFRRMRELLRLNETYQARSEWNLAQTRLSDNDRHAAAHVASRWDWHDQAIRGAISSKRWNDLSIRFPHPYKALFKQYAADRGINRTWALSIARQESAFQAAVQSGAGARGLMQLMPATATQTAKRYSVPYRNSVDLNDPQTNIALGTAYLAQMLERFNGNRVFATAAYNAGPHRVSRWLEERGDLPLDIWIETIPFDETRNYVQNVLAFGVIYDVRDQQPTRMLSPTESARLALYQSGSAKKL</sequence>
<dbReference type="RefSeq" id="WP_255855475.1">
    <property type="nucleotide sequence ID" value="NZ_CP073347.1"/>
</dbReference>
<evidence type="ECO:0000259" key="4">
    <source>
        <dbReference type="Pfam" id="PF01464"/>
    </source>
</evidence>
<dbReference type="CDD" id="cd13401">
    <property type="entry name" value="Slt70-like"/>
    <property type="match status" value="1"/>
</dbReference>
<evidence type="ECO:0000256" key="1">
    <source>
        <dbReference type="ARBA" id="ARBA00007734"/>
    </source>
</evidence>
<dbReference type="SUPFAM" id="SSF48435">
    <property type="entry name" value="Bacterial muramidases"/>
    <property type="match status" value="1"/>
</dbReference>
<gene>
    <name evidence="6" type="ORF">KDW95_06490</name>
</gene>
<feature type="domain" description="Lytic transglycosylase superhelical linker" evidence="5">
    <location>
        <begin position="411"/>
        <end position="477"/>
    </location>
</feature>
<dbReference type="PROSITE" id="PS51257">
    <property type="entry name" value="PROKAR_LIPOPROTEIN"/>
    <property type="match status" value="1"/>
</dbReference>